<dbReference type="InterPro" id="IPR016191">
    <property type="entry name" value="Ribonuclease/ribotoxin"/>
</dbReference>
<dbReference type="Proteomes" id="UP000198122">
    <property type="component" value="Unassembled WGS sequence"/>
</dbReference>
<dbReference type="AlphaFoldDB" id="A0A212TFN9"/>
<gene>
    <name evidence="5" type="ORF">SAMN05445756_1153</name>
</gene>
<dbReference type="Pfam" id="PF00545">
    <property type="entry name" value="Ribonuclease"/>
    <property type="match status" value="1"/>
</dbReference>
<dbReference type="EMBL" id="FYEZ01000001">
    <property type="protein sequence ID" value="SNC64641.1"/>
    <property type="molecule type" value="Genomic_DNA"/>
</dbReference>
<keyword evidence="6" id="KW-1185">Reference proteome</keyword>
<dbReference type="GO" id="GO:0003723">
    <property type="term" value="F:RNA binding"/>
    <property type="evidence" value="ECO:0007669"/>
    <property type="project" value="InterPro"/>
</dbReference>
<evidence type="ECO:0000256" key="2">
    <source>
        <dbReference type="ARBA" id="ARBA00022801"/>
    </source>
</evidence>
<keyword evidence="4" id="KW-1133">Transmembrane helix</keyword>
<dbReference type="GO" id="GO:0016787">
    <property type="term" value="F:hydrolase activity"/>
    <property type="evidence" value="ECO:0007669"/>
    <property type="project" value="UniProtKB-KW"/>
</dbReference>
<sequence length="159" mass="16989">MSPLPHGGRRRLSGISGASMVLRILLFCALAAILLLGRDGLPGRDGLSSGGGGDGSGVEACDPDELTPEAREVVDMIDDGGSFEHPDKDGSTFGNREGLLPDEDHGYYAEYTVPTPGESDRGARRIVTGGDTTPRSGDTDPEHWYWTDDHYESFCEFSA</sequence>
<accession>A0A212TFN9</accession>
<dbReference type="InterPro" id="IPR000026">
    <property type="entry name" value="N1-like"/>
</dbReference>
<proteinExistence type="predicted"/>
<dbReference type="RefSeq" id="WP_234994289.1">
    <property type="nucleotide sequence ID" value="NZ_FYEZ01000001.1"/>
</dbReference>
<keyword evidence="4" id="KW-0812">Transmembrane</keyword>
<dbReference type="SUPFAM" id="SSF53933">
    <property type="entry name" value="Microbial ribonucleases"/>
    <property type="match status" value="1"/>
</dbReference>
<keyword evidence="2" id="KW-0378">Hydrolase</keyword>
<evidence type="ECO:0000256" key="4">
    <source>
        <dbReference type="SAM" id="Phobius"/>
    </source>
</evidence>
<evidence type="ECO:0000256" key="1">
    <source>
        <dbReference type="ARBA" id="ARBA00022722"/>
    </source>
</evidence>
<reference evidence="5 6" key="1">
    <citation type="submission" date="2017-06" db="EMBL/GenBank/DDBJ databases">
        <authorList>
            <person name="Kim H.J."/>
            <person name="Triplett B.A."/>
        </authorList>
    </citation>
    <scope>NUCLEOTIDE SEQUENCE [LARGE SCALE GENOMIC DNA]</scope>
    <source>
        <strain evidence="5 6">DSM 22179</strain>
    </source>
</reference>
<dbReference type="GO" id="GO:0004521">
    <property type="term" value="F:RNA endonuclease activity"/>
    <property type="evidence" value="ECO:0007669"/>
    <property type="project" value="InterPro"/>
</dbReference>
<name>A0A212TFN9_9MICO</name>
<keyword evidence="4" id="KW-0472">Membrane</keyword>
<protein>
    <submittedName>
        <fullName evidence="5">Ribonuclease</fullName>
    </submittedName>
</protein>
<keyword evidence="1" id="KW-0540">Nuclease</keyword>
<feature type="transmembrane region" description="Helical" evidence="4">
    <location>
        <begin position="20"/>
        <end position="37"/>
    </location>
</feature>
<evidence type="ECO:0000313" key="6">
    <source>
        <dbReference type="Proteomes" id="UP000198122"/>
    </source>
</evidence>
<evidence type="ECO:0000256" key="3">
    <source>
        <dbReference type="SAM" id="MobiDB-lite"/>
    </source>
</evidence>
<dbReference type="Gene3D" id="3.10.450.30">
    <property type="entry name" value="Microbial ribonucleases"/>
    <property type="match status" value="1"/>
</dbReference>
<feature type="region of interest" description="Disordered" evidence="3">
    <location>
        <begin position="47"/>
        <end position="143"/>
    </location>
</feature>
<organism evidence="5 6">
    <name type="scientific">Kytococcus aerolatus</name>
    <dbReference type="NCBI Taxonomy" id="592308"/>
    <lineage>
        <taxon>Bacteria</taxon>
        <taxon>Bacillati</taxon>
        <taxon>Actinomycetota</taxon>
        <taxon>Actinomycetes</taxon>
        <taxon>Micrococcales</taxon>
        <taxon>Kytococcaceae</taxon>
        <taxon>Kytococcus</taxon>
    </lineage>
</organism>
<evidence type="ECO:0000313" key="5">
    <source>
        <dbReference type="EMBL" id="SNC64641.1"/>
    </source>
</evidence>